<evidence type="ECO:0000259" key="1">
    <source>
        <dbReference type="PROSITE" id="PS50206"/>
    </source>
</evidence>
<reference evidence="2" key="1">
    <citation type="journal article" date="2020" name="Stud. Mycol.">
        <title>101 Dothideomycetes genomes: a test case for predicting lifestyles and emergence of pathogens.</title>
        <authorList>
            <person name="Haridas S."/>
            <person name="Albert R."/>
            <person name="Binder M."/>
            <person name="Bloem J."/>
            <person name="Labutti K."/>
            <person name="Salamov A."/>
            <person name="Andreopoulos B."/>
            <person name="Baker S."/>
            <person name="Barry K."/>
            <person name="Bills G."/>
            <person name="Bluhm B."/>
            <person name="Cannon C."/>
            <person name="Castanera R."/>
            <person name="Culley D."/>
            <person name="Daum C."/>
            <person name="Ezra D."/>
            <person name="Gonzalez J."/>
            <person name="Henrissat B."/>
            <person name="Kuo A."/>
            <person name="Liang C."/>
            <person name="Lipzen A."/>
            <person name="Lutzoni F."/>
            <person name="Magnuson J."/>
            <person name="Mondo S."/>
            <person name="Nolan M."/>
            <person name="Ohm R."/>
            <person name="Pangilinan J."/>
            <person name="Park H.-J."/>
            <person name="Ramirez L."/>
            <person name="Alfaro M."/>
            <person name="Sun H."/>
            <person name="Tritt A."/>
            <person name="Yoshinaga Y."/>
            <person name="Zwiers L.-H."/>
            <person name="Turgeon B."/>
            <person name="Goodwin S."/>
            <person name="Spatafora J."/>
            <person name="Crous P."/>
            <person name="Grigoriev I."/>
        </authorList>
    </citation>
    <scope>NUCLEOTIDE SEQUENCE</scope>
    <source>
        <strain evidence="2">CBS 113979</strain>
    </source>
</reference>
<accession>A0A6G1HFM1</accession>
<dbReference type="AlphaFoldDB" id="A0A6G1HFM1"/>
<dbReference type="InterPro" id="IPR036873">
    <property type="entry name" value="Rhodanese-like_dom_sf"/>
</dbReference>
<dbReference type="Gene3D" id="3.40.250.10">
    <property type="entry name" value="Rhodanese-like domain"/>
    <property type="match status" value="1"/>
</dbReference>
<feature type="domain" description="Rhodanese" evidence="1">
    <location>
        <begin position="21"/>
        <end position="107"/>
    </location>
</feature>
<sequence length="120" mass="13042">MDDNSNMTTYSEARWYDQYPAGGTIRGSLNLPAQSLYPSLPMLYTVVKAANIPKVIWYCGSSRGSGNRAAGWFQDLLTEKGDNNNIASLVLVGGIAGWIKGGAEYTTLVDEYDPEAPQKS</sequence>
<protein>
    <recommendedName>
        <fullName evidence="1">Rhodanese domain-containing protein</fullName>
    </recommendedName>
</protein>
<dbReference type="InterPro" id="IPR001763">
    <property type="entry name" value="Rhodanese-like_dom"/>
</dbReference>
<dbReference type="EMBL" id="ML977138">
    <property type="protein sequence ID" value="KAF1991955.1"/>
    <property type="molecule type" value="Genomic_DNA"/>
</dbReference>
<keyword evidence="3" id="KW-1185">Reference proteome</keyword>
<dbReference type="Proteomes" id="UP000800041">
    <property type="component" value="Unassembled WGS sequence"/>
</dbReference>
<gene>
    <name evidence="2" type="ORF">K402DRAFT_416454</name>
</gene>
<name>A0A6G1HFM1_9PEZI</name>
<dbReference type="OrthoDB" id="8300214at2759"/>
<proteinExistence type="predicted"/>
<evidence type="ECO:0000313" key="2">
    <source>
        <dbReference type="EMBL" id="KAF1991955.1"/>
    </source>
</evidence>
<dbReference type="SUPFAM" id="SSF52821">
    <property type="entry name" value="Rhodanese/Cell cycle control phosphatase"/>
    <property type="match status" value="1"/>
</dbReference>
<dbReference type="PROSITE" id="PS50206">
    <property type="entry name" value="RHODANESE_3"/>
    <property type="match status" value="1"/>
</dbReference>
<evidence type="ECO:0000313" key="3">
    <source>
        <dbReference type="Proteomes" id="UP000800041"/>
    </source>
</evidence>
<organism evidence="2 3">
    <name type="scientific">Aulographum hederae CBS 113979</name>
    <dbReference type="NCBI Taxonomy" id="1176131"/>
    <lineage>
        <taxon>Eukaryota</taxon>
        <taxon>Fungi</taxon>
        <taxon>Dikarya</taxon>
        <taxon>Ascomycota</taxon>
        <taxon>Pezizomycotina</taxon>
        <taxon>Dothideomycetes</taxon>
        <taxon>Pleosporomycetidae</taxon>
        <taxon>Aulographales</taxon>
        <taxon>Aulographaceae</taxon>
    </lineage>
</organism>